<dbReference type="NCBIfam" id="TIGR00256">
    <property type="entry name" value="D-aminoacyl-tRNA deacylase"/>
    <property type="match status" value="1"/>
</dbReference>
<dbReference type="FunFam" id="3.50.80.10:FF:000001">
    <property type="entry name" value="D-aminoacyl-tRNA deacylase"/>
    <property type="match status" value="1"/>
</dbReference>
<dbReference type="Pfam" id="PF02580">
    <property type="entry name" value="Tyr_Deacylase"/>
    <property type="match status" value="1"/>
</dbReference>
<dbReference type="EC" id="3.1.1.-" evidence="2"/>
<dbReference type="GO" id="GO:0000049">
    <property type="term" value="F:tRNA binding"/>
    <property type="evidence" value="ECO:0007669"/>
    <property type="project" value="UniProtKB-UniRule"/>
</dbReference>
<comment type="similarity">
    <text evidence="1 2">Belongs to the DTD family.</text>
</comment>
<evidence type="ECO:0000256" key="2">
    <source>
        <dbReference type="HAMAP-Rule" id="MF_00518"/>
    </source>
</evidence>
<reference evidence="3" key="1">
    <citation type="journal article" date="2014" name="Int. J. Syst. Evol. Microbiol.">
        <title>Complete genome sequence of Corynebacterium casei LMG S-19264T (=DSM 44701T), isolated from a smear-ripened cheese.</title>
        <authorList>
            <consortium name="US DOE Joint Genome Institute (JGI-PGF)"/>
            <person name="Walter F."/>
            <person name="Albersmeier A."/>
            <person name="Kalinowski J."/>
            <person name="Ruckert C."/>
        </authorList>
    </citation>
    <scope>NUCLEOTIDE SEQUENCE</scope>
    <source>
        <strain evidence="3">JCM 17251</strain>
    </source>
</reference>
<comment type="caution">
    <text evidence="3">The sequence shown here is derived from an EMBL/GenBank/DDBJ whole genome shotgun (WGS) entry which is preliminary data.</text>
</comment>
<dbReference type="AlphaFoldDB" id="A0A917XWY4"/>
<comment type="subcellular location">
    <subcellularLocation>
        <location evidence="2">Cytoplasm</location>
    </subcellularLocation>
</comment>
<dbReference type="RefSeq" id="WP_156856268.1">
    <property type="nucleotide sequence ID" value="NZ_BMOS01000007.1"/>
</dbReference>
<evidence type="ECO:0000313" key="3">
    <source>
        <dbReference type="EMBL" id="GGN55228.1"/>
    </source>
</evidence>
<keyword evidence="2" id="KW-0963">Cytoplasm</keyword>
<dbReference type="InterPro" id="IPR003732">
    <property type="entry name" value="Daa-tRNA_deacyls_DTD"/>
</dbReference>
<dbReference type="GO" id="GO:0106026">
    <property type="term" value="F:Gly-tRNA(Ala) deacylase activity"/>
    <property type="evidence" value="ECO:0007669"/>
    <property type="project" value="UniProtKB-UniRule"/>
</dbReference>
<comment type="function">
    <text evidence="2">An aminoacyl-tRNA editing enzyme that deacylates mischarged D-aminoacyl-tRNAs. Also deacylates mischarged glycyl-tRNA(Ala), protecting cells against glycine mischarging by AlaRS. Acts via tRNA-based rather than protein-based catalysis; rejects L-amino acids rather than detecting D-amino acids in the active site. By recycling D-aminoacyl-tRNA to D-amino acids and free tRNA molecules, this enzyme counteracts the toxicity associated with the formation of D-aminoacyl-tRNA entities in vivo and helps enforce protein L-homochirality.</text>
</comment>
<gene>
    <name evidence="2 3" type="primary">dtd</name>
    <name evidence="3" type="ORF">GCM10007971_13790</name>
</gene>
<dbReference type="InterPro" id="IPR023509">
    <property type="entry name" value="DTD-like_sf"/>
</dbReference>
<dbReference type="GO" id="GO:0051500">
    <property type="term" value="F:D-tyrosyl-tRNA(Tyr) deacylase activity"/>
    <property type="evidence" value="ECO:0007669"/>
    <property type="project" value="TreeGrafter"/>
</dbReference>
<feature type="short sequence motif" description="Gly-cisPro motif, important for rejection of L-amino acids" evidence="2">
    <location>
        <begin position="137"/>
        <end position="138"/>
    </location>
</feature>
<dbReference type="HAMAP" id="MF_00518">
    <property type="entry name" value="Deacylase_Dtd"/>
    <property type="match status" value="1"/>
</dbReference>
<keyword evidence="4" id="KW-1185">Reference proteome</keyword>
<accession>A0A917XWY4</accession>
<dbReference type="GO" id="GO:0019478">
    <property type="term" value="P:D-amino acid catabolic process"/>
    <property type="evidence" value="ECO:0007669"/>
    <property type="project" value="UniProtKB-UniRule"/>
</dbReference>
<dbReference type="EC" id="3.1.1.96" evidence="2"/>
<dbReference type="SUPFAM" id="SSF69500">
    <property type="entry name" value="DTD-like"/>
    <property type="match status" value="1"/>
</dbReference>
<organism evidence="3 4">
    <name type="scientific">Oceanobacillus indicireducens</name>
    <dbReference type="NCBI Taxonomy" id="1004261"/>
    <lineage>
        <taxon>Bacteria</taxon>
        <taxon>Bacillati</taxon>
        <taxon>Bacillota</taxon>
        <taxon>Bacilli</taxon>
        <taxon>Bacillales</taxon>
        <taxon>Bacillaceae</taxon>
        <taxon>Oceanobacillus</taxon>
    </lineage>
</organism>
<comment type="subunit">
    <text evidence="2">Homodimer.</text>
</comment>
<dbReference type="GO" id="GO:0043908">
    <property type="term" value="F:Ser(Gly)-tRNA(Ala) hydrolase activity"/>
    <property type="evidence" value="ECO:0007669"/>
    <property type="project" value="UniProtKB-UniRule"/>
</dbReference>
<keyword evidence="2" id="KW-0378">Hydrolase</keyword>
<evidence type="ECO:0000313" key="4">
    <source>
        <dbReference type="Proteomes" id="UP000624041"/>
    </source>
</evidence>
<dbReference type="PANTHER" id="PTHR10472:SF5">
    <property type="entry name" value="D-AMINOACYL-TRNA DEACYLASE 1"/>
    <property type="match status" value="1"/>
</dbReference>
<dbReference type="CDD" id="cd00563">
    <property type="entry name" value="Dtyr_deacylase"/>
    <property type="match status" value="1"/>
</dbReference>
<dbReference type="GO" id="GO:0005737">
    <property type="term" value="C:cytoplasm"/>
    <property type="evidence" value="ECO:0007669"/>
    <property type="project" value="UniProtKB-SubCell"/>
</dbReference>
<proteinExistence type="inferred from homology"/>
<dbReference type="Proteomes" id="UP000624041">
    <property type="component" value="Unassembled WGS sequence"/>
</dbReference>
<protein>
    <recommendedName>
        <fullName evidence="2">D-aminoacyl-tRNA deacylase</fullName>
        <shortName evidence="2">DTD</shortName>
        <ecNumber evidence="2">3.1.1.96</ecNumber>
    </recommendedName>
    <alternativeName>
        <fullName evidence="2">Gly-tRNA(Ala) deacylase</fullName>
        <ecNumber evidence="2">3.1.1.-</ecNumber>
    </alternativeName>
</protein>
<comment type="catalytic activity">
    <reaction evidence="2">
        <text>a D-aminoacyl-tRNA + H2O = a tRNA + a D-alpha-amino acid + H(+)</text>
        <dbReference type="Rhea" id="RHEA:13953"/>
        <dbReference type="Rhea" id="RHEA-COMP:10123"/>
        <dbReference type="Rhea" id="RHEA-COMP:10124"/>
        <dbReference type="ChEBI" id="CHEBI:15377"/>
        <dbReference type="ChEBI" id="CHEBI:15378"/>
        <dbReference type="ChEBI" id="CHEBI:59871"/>
        <dbReference type="ChEBI" id="CHEBI:78442"/>
        <dbReference type="ChEBI" id="CHEBI:79333"/>
        <dbReference type="EC" id="3.1.1.96"/>
    </reaction>
</comment>
<reference evidence="3" key="2">
    <citation type="submission" date="2020-09" db="EMBL/GenBank/DDBJ databases">
        <authorList>
            <person name="Sun Q."/>
            <person name="Ohkuma M."/>
        </authorList>
    </citation>
    <scope>NUCLEOTIDE SEQUENCE</scope>
    <source>
        <strain evidence="3">JCM 17251</strain>
    </source>
</reference>
<dbReference type="PANTHER" id="PTHR10472">
    <property type="entry name" value="D-TYROSYL-TRNA TYR DEACYLASE"/>
    <property type="match status" value="1"/>
</dbReference>
<comment type="domain">
    <text evidence="2">A Gly-cisPro motif from one monomer fits into the active site of the other monomer to allow specific chiral rejection of L-amino acids.</text>
</comment>
<name>A0A917XWY4_9BACI</name>
<sequence length="148" mass="16419">MKAVIQRTTNASVTIDGSVVGEIDHGLVVLLGVTHEDTEQDVNYLVNKIINLRIFEDENEKMNLSLKDAEGSILSISQFTLYADTRKGRRPSFVHAAKPDVANRLYESFNEALRQEGIHVETGEFGAMMDVNLTNNGPVTILIDSKDK</sequence>
<dbReference type="EMBL" id="BMOS01000007">
    <property type="protein sequence ID" value="GGN55228.1"/>
    <property type="molecule type" value="Genomic_DNA"/>
</dbReference>
<keyword evidence="2" id="KW-0820">tRNA-binding</keyword>
<evidence type="ECO:0000256" key="1">
    <source>
        <dbReference type="ARBA" id="ARBA00009673"/>
    </source>
</evidence>
<dbReference type="Gene3D" id="3.50.80.10">
    <property type="entry name" value="D-tyrosyl-tRNA(Tyr) deacylase"/>
    <property type="match status" value="1"/>
</dbReference>
<comment type="catalytic activity">
    <reaction evidence="2">
        <text>glycyl-tRNA(Ala) + H2O = tRNA(Ala) + glycine + H(+)</text>
        <dbReference type="Rhea" id="RHEA:53744"/>
        <dbReference type="Rhea" id="RHEA-COMP:9657"/>
        <dbReference type="Rhea" id="RHEA-COMP:13640"/>
        <dbReference type="ChEBI" id="CHEBI:15377"/>
        <dbReference type="ChEBI" id="CHEBI:15378"/>
        <dbReference type="ChEBI" id="CHEBI:57305"/>
        <dbReference type="ChEBI" id="CHEBI:78442"/>
        <dbReference type="ChEBI" id="CHEBI:78522"/>
    </reaction>
</comment>
<keyword evidence="2" id="KW-0694">RNA-binding</keyword>